<protein>
    <submittedName>
        <fullName evidence="2">Major membrane immunogen, membrane-anchored lipoprotein</fullName>
    </submittedName>
</protein>
<dbReference type="RefSeq" id="WP_073271383.1">
    <property type="nucleotide sequence ID" value="NZ_FQTU01000014.1"/>
</dbReference>
<keyword evidence="1" id="KW-0732">Signal</keyword>
<evidence type="ECO:0000313" key="2">
    <source>
        <dbReference type="EMBL" id="SHF10453.1"/>
    </source>
</evidence>
<dbReference type="STRING" id="1120975.SAMN02746064_01898"/>
<name>A0A1M4YXD7_9FIRM</name>
<proteinExistence type="predicted"/>
<accession>A0A1M4YXD7</accession>
<organism evidence="2 3">
    <name type="scientific">Alkalibacter saccharofermentans DSM 14828</name>
    <dbReference type="NCBI Taxonomy" id="1120975"/>
    <lineage>
        <taxon>Bacteria</taxon>
        <taxon>Bacillati</taxon>
        <taxon>Bacillota</taxon>
        <taxon>Clostridia</taxon>
        <taxon>Eubacteriales</taxon>
        <taxon>Eubacteriaceae</taxon>
        <taxon>Alkalibacter</taxon>
    </lineage>
</organism>
<gene>
    <name evidence="2" type="ORF">SAMN02746064_01898</name>
</gene>
<feature type="chain" id="PRO_5039230544" evidence="1">
    <location>
        <begin position="21"/>
        <end position="288"/>
    </location>
</feature>
<dbReference type="EMBL" id="FQTU01000014">
    <property type="protein sequence ID" value="SHF10453.1"/>
    <property type="molecule type" value="Genomic_DNA"/>
</dbReference>
<reference evidence="2 3" key="1">
    <citation type="submission" date="2016-11" db="EMBL/GenBank/DDBJ databases">
        <authorList>
            <person name="Jaros S."/>
            <person name="Januszkiewicz K."/>
            <person name="Wedrychowicz H."/>
        </authorList>
    </citation>
    <scope>NUCLEOTIDE SEQUENCE [LARGE SCALE GENOMIC DNA]</scope>
    <source>
        <strain evidence="2 3">DSM 14828</strain>
    </source>
</reference>
<dbReference type="OrthoDB" id="384237at2"/>
<dbReference type="PROSITE" id="PS51257">
    <property type="entry name" value="PROKAR_LIPOPROTEIN"/>
    <property type="match status" value="1"/>
</dbReference>
<evidence type="ECO:0000256" key="1">
    <source>
        <dbReference type="SAM" id="SignalP"/>
    </source>
</evidence>
<evidence type="ECO:0000313" key="3">
    <source>
        <dbReference type="Proteomes" id="UP000184251"/>
    </source>
</evidence>
<feature type="signal peptide" evidence="1">
    <location>
        <begin position="1"/>
        <end position="20"/>
    </location>
</feature>
<keyword evidence="2" id="KW-0449">Lipoprotein</keyword>
<dbReference type="Proteomes" id="UP000184251">
    <property type="component" value="Unassembled WGS sequence"/>
</dbReference>
<dbReference type="AlphaFoldDB" id="A0A1M4YXD7"/>
<sequence length="288" mass="30807">MKKLLSILIAVLMVATFAVGCGTTDNGDNGDNGATYADGVYFAQEDEFASSGYKYFVVITVEGGEITDAHWGGTNLKPVGNKKTFSAEGNYPMVERGGAAAEWDVQAAAAEAWLIENQDPAAFDDLYTSEEGYTDALETDDGTQVSIHVIEFFELAKTALAGTPVSAGDYETPEDYVVNAVIESDGDWNNVAEFIVVNGTIVSANYNATSNVEDQPLSKKELGADYGMVERGGASAEWDEQAESVEAFVLETQGFDIEFDADGKTDAIAGVTITANYFQELFEMALGQ</sequence>
<keyword evidence="3" id="KW-1185">Reference proteome</keyword>
<dbReference type="Gene3D" id="3.90.1010.20">
    <property type="match status" value="2"/>
</dbReference>